<dbReference type="Proteomes" id="UP000231962">
    <property type="component" value="Unassembled WGS sequence"/>
</dbReference>
<dbReference type="SUPFAM" id="SSF53474">
    <property type="entry name" value="alpha/beta-Hydrolases"/>
    <property type="match status" value="1"/>
</dbReference>
<gene>
    <name evidence="2" type="ORF">CH360_12880</name>
    <name evidence="3" type="ORF">CH373_11385</name>
</gene>
<organism evidence="3 5">
    <name type="scientific">Leptospira perolatii</name>
    <dbReference type="NCBI Taxonomy" id="2023191"/>
    <lineage>
        <taxon>Bacteria</taxon>
        <taxon>Pseudomonadati</taxon>
        <taxon>Spirochaetota</taxon>
        <taxon>Spirochaetia</taxon>
        <taxon>Leptospirales</taxon>
        <taxon>Leptospiraceae</taxon>
        <taxon>Leptospira</taxon>
    </lineage>
</organism>
<protein>
    <recommendedName>
        <fullName evidence="1">Serine aminopeptidase S33 domain-containing protein</fullName>
    </recommendedName>
</protein>
<dbReference type="Pfam" id="PF12146">
    <property type="entry name" value="Hydrolase_4"/>
    <property type="match status" value="1"/>
</dbReference>
<proteinExistence type="predicted"/>
<comment type="caution">
    <text evidence="3">The sequence shown here is derived from an EMBL/GenBank/DDBJ whole genome shotgun (WGS) entry which is preliminary data.</text>
</comment>
<dbReference type="Gene3D" id="3.40.50.1820">
    <property type="entry name" value="alpha/beta hydrolase"/>
    <property type="match status" value="1"/>
</dbReference>
<dbReference type="InterPro" id="IPR022742">
    <property type="entry name" value="Hydrolase_4"/>
</dbReference>
<keyword evidence="4" id="KW-1185">Reference proteome</keyword>
<reference evidence="4 5" key="1">
    <citation type="submission" date="2017-07" db="EMBL/GenBank/DDBJ databases">
        <title>Leptospira spp. isolated from tropical soils.</title>
        <authorList>
            <person name="Thibeaux R."/>
            <person name="Iraola G."/>
            <person name="Ferres I."/>
            <person name="Bierque E."/>
            <person name="Girault D."/>
            <person name="Soupe-Gilbert M.-E."/>
            <person name="Picardeau M."/>
            <person name="Goarant C."/>
        </authorList>
    </citation>
    <scope>NUCLEOTIDE SEQUENCE [LARGE SCALE GENOMIC DNA]</scope>
    <source>
        <strain evidence="3 5">FH1-B-B1</strain>
        <strain evidence="2 4">FH1-B-C1</strain>
    </source>
</reference>
<dbReference type="PANTHER" id="PTHR43689:SF8">
    <property type="entry name" value="ALPHA_BETA-HYDROLASES SUPERFAMILY PROTEIN"/>
    <property type="match status" value="1"/>
</dbReference>
<evidence type="ECO:0000313" key="5">
    <source>
        <dbReference type="Proteomes" id="UP000231990"/>
    </source>
</evidence>
<dbReference type="EMBL" id="NPDZ01000006">
    <property type="protein sequence ID" value="PJZ73090.1"/>
    <property type="molecule type" value="Genomic_DNA"/>
</dbReference>
<feature type="domain" description="Serine aminopeptidase S33" evidence="1">
    <location>
        <begin position="86"/>
        <end position="186"/>
    </location>
</feature>
<dbReference type="EMBL" id="NPDY01000012">
    <property type="protein sequence ID" value="PJZ69166.1"/>
    <property type="molecule type" value="Genomic_DNA"/>
</dbReference>
<dbReference type="AlphaFoldDB" id="A0A2M9ZLX5"/>
<sequence>MKQENKMASEKSTNDRAKIYSAESKFEFMLRRPEHAGSVATNLFFTPKRSLPSRKEQEVLSKAKEISFGQGPLHLKAWYWKNSGPLVYLVHGWNSHSGSLTRFVNPLLESGFSVASYDMPGHGYSEGKYCNAIRSADALYKLSEILGNPYGIITHSFGGAVATIAQEMGVRVERAVYIAPPATIEELRSFFCTQLGLSAKARDDMRNKIEKSIKRNMDTLDIAEIGKSLHSKLLVVHDLDDLEIPWEFGNRIAMNWEGAKMISTQGLGHLFILRDSAVIKEAVDFLSVQTGEGIGSYSELLAN</sequence>
<dbReference type="InterPro" id="IPR029058">
    <property type="entry name" value="AB_hydrolase_fold"/>
</dbReference>
<evidence type="ECO:0000313" key="4">
    <source>
        <dbReference type="Proteomes" id="UP000231962"/>
    </source>
</evidence>
<evidence type="ECO:0000313" key="3">
    <source>
        <dbReference type="EMBL" id="PJZ73090.1"/>
    </source>
</evidence>
<evidence type="ECO:0000259" key="1">
    <source>
        <dbReference type="Pfam" id="PF12146"/>
    </source>
</evidence>
<evidence type="ECO:0000313" key="2">
    <source>
        <dbReference type="EMBL" id="PJZ69166.1"/>
    </source>
</evidence>
<dbReference type="OrthoDB" id="5614837at2"/>
<name>A0A2M9ZLX5_9LEPT</name>
<accession>A0A2M9ZLX5</accession>
<dbReference type="Proteomes" id="UP000231990">
    <property type="component" value="Unassembled WGS sequence"/>
</dbReference>
<dbReference type="PANTHER" id="PTHR43689">
    <property type="entry name" value="HYDROLASE"/>
    <property type="match status" value="1"/>
</dbReference>